<dbReference type="InterPro" id="IPR032675">
    <property type="entry name" value="LRR_dom_sf"/>
</dbReference>
<reference evidence="14" key="1">
    <citation type="submission" date="2020-06" db="EMBL/GenBank/DDBJ databases">
        <authorList>
            <consortium name="Plant Systems Biology data submission"/>
        </authorList>
    </citation>
    <scope>NUCLEOTIDE SEQUENCE</scope>
    <source>
        <strain evidence="14">D6</strain>
    </source>
</reference>
<keyword evidence="10" id="KW-0325">Glycoprotein</keyword>
<keyword evidence="15" id="KW-1185">Reference proteome</keyword>
<evidence type="ECO:0000256" key="7">
    <source>
        <dbReference type="ARBA" id="ARBA00022989"/>
    </source>
</evidence>
<keyword evidence="5" id="KW-0732">Signal</keyword>
<dbReference type="AlphaFoldDB" id="A0A9N8E186"/>
<keyword evidence="6" id="KW-0677">Repeat</keyword>
<keyword evidence="4 13" id="KW-0812">Transmembrane</keyword>
<dbReference type="PANTHER" id="PTHR48052">
    <property type="entry name" value="UNNAMED PRODUCT"/>
    <property type="match status" value="1"/>
</dbReference>
<keyword evidence="2" id="KW-1003">Cell membrane</keyword>
<evidence type="ECO:0000313" key="14">
    <source>
        <dbReference type="EMBL" id="CAB9512662.1"/>
    </source>
</evidence>
<comment type="caution">
    <text evidence="14">The sequence shown here is derived from an EMBL/GenBank/DDBJ whole genome shotgun (WGS) entry which is preliminary data.</text>
</comment>
<dbReference type="SUPFAM" id="SSF52058">
    <property type="entry name" value="L domain-like"/>
    <property type="match status" value="1"/>
</dbReference>
<comment type="subcellular location">
    <subcellularLocation>
        <location evidence="1">Cell membrane</location>
    </subcellularLocation>
    <subcellularLocation>
        <location evidence="11">Endomembrane system</location>
        <topology evidence="11">Single-pass membrane protein</topology>
    </subcellularLocation>
</comment>
<feature type="region of interest" description="Disordered" evidence="12">
    <location>
        <begin position="1"/>
        <end position="29"/>
    </location>
</feature>
<dbReference type="Proteomes" id="UP001153069">
    <property type="component" value="Unassembled WGS sequence"/>
</dbReference>
<dbReference type="FunFam" id="3.80.10.10:FF:000041">
    <property type="entry name" value="LRR receptor-like serine/threonine-protein kinase ERECTA"/>
    <property type="match status" value="1"/>
</dbReference>
<feature type="compositionally biased region" description="Polar residues" evidence="12">
    <location>
        <begin position="64"/>
        <end position="81"/>
    </location>
</feature>
<evidence type="ECO:0000256" key="13">
    <source>
        <dbReference type="SAM" id="Phobius"/>
    </source>
</evidence>
<dbReference type="PANTHER" id="PTHR48052:SF5">
    <property type="entry name" value="MDIS1-INTERACTING RECEPTOR LIKE KINASE 2-LIKE"/>
    <property type="match status" value="1"/>
</dbReference>
<evidence type="ECO:0000256" key="1">
    <source>
        <dbReference type="ARBA" id="ARBA00004236"/>
    </source>
</evidence>
<evidence type="ECO:0000256" key="9">
    <source>
        <dbReference type="ARBA" id="ARBA00023170"/>
    </source>
</evidence>
<dbReference type="GO" id="GO:0005886">
    <property type="term" value="C:plasma membrane"/>
    <property type="evidence" value="ECO:0007669"/>
    <property type="project" value="UniProtKB-SubCell"/>
</dbReference>
<dbReference type="OrthoDB" id="676979at2759"/>
<name>A0A9N8E186_9STRA</name>
<keyword evidence="7 13" id="KW-1133">Transmembrane helix</keyword>
<evidence type="ECO:0000256" key="12">
    <source>
        <dbReference type="SAM" id="MobiDB-lite"/>
    </source>
</evidence>
<feature type="compositionally biased region" description="Basic and acidic residues" evidence="12">
    <location>
        <begin position="20"/>
        <end position="29"/>
    </location>
</feature>
<organism evidence="14 15">
    <name type="scientific">Seminavis robusta</name>
    <dbReference type="NCBI Taxonomy" id="568900"/>
    <lineage>
        <taxon>Eukaryota</taxon>
        <taxon>Sar</taxon>
        <taxon>Stramenopiles</taxon>
        <taxon>Ochrophyta</taxon>
        <taxon>Bacillariophyta</taxon>
        <taxon>Bacillariophyceae</taxon>
        <taxon>Bacillariophycidae</taxon>
        <taxon>Naviculales</taxon>
        <taxon>Naviculaceae</taxon>
        <taxon>Seminavis</taxon>
    </lineage>
</organism>
<evidence type="ECO:0000256" key="11">
    <source>
        <dbReference type="ARBA" id="ARBA00037847"/>
    </source>
</evidence>
<evidence type="ECO:0000256" key="4">
    <source>
        <dbReference type="ARBA" id="ARBA00022692"/>
    </source>
</evidence>
<evidence type="ECO:0000256" key="8">
    <source>
        <dbReference type="ARBA" id="ARBA00023136"/>
    </source>
</evidence>
<keyword evidence="8 13" id="KW-0472">Membrane</keyword>
<keyword evidence="9" id="KW-0675">Receptor</keyword>
<feature type="transmembrane region" description="Helical" evidence="13">
    <location>
        <begin position="156"/>
        <end position="181"/>
    </location>
</feature>
<keyword evidence="3" id="KW-0433">Leucine-rich repeat</keyword>
<evidence type="ECO:0000313" key="15">
    <source>
        <dbReference type="Proteomes" id="UP001153069"/>
    </source>
</evidence>
<dbReference type="EMBL" id="CAICTM010000547">
    <property type="protein sequence ID" value="CAB9512662.1"/>
    <property type="molecule type" value="Genomic_DNA"/>
</dbReference>
<sequence>MKKKNTQSHHDNGQLQTNNGEKKGEQQKKEIDVIIGNQHPITLPDSHALDVSSPLTLRDIIRGTQPSPITLTSPAMHQTGGTREDGPGAYSVVGIRPTRIPEMEELGLELVPTAQDDRDREDGLIHADPIDDLENRTIPTAEPITTRAKRLWQKKLFLFLSLEAMVAQVLVLIILVAFLLAPKSSNQTQPAKQQNGVIPIQENPGTIASITQAPQFLSERLHLPEYTLRAMENPRSPQAKAYRWISSNINKSNNTQHLPVWRLKQRFALATFYYSTRGDYWVKNQGWLDWDTNECSWEQLQLLKGEAACADNGKLLSLRFGYANNYANNLDGTIPPEIALLRDSLETLSIFQNPQLKGNIPMEVGLMTRLTLLLFSTTSLSGTLPTELGQLESLEGLSISGRELDGTLPTQLGNLRKLTALGFGRANFSGSIPTEILGLSNLKTFSFLECPGLDTESFLPEVVGNLHSLNSLNLGYRKTGGFTSIPSEIGKLTNLTNLILNDFQLNGTIPSEMGLLTKLIYMNLERNYITGALPEEISKMSQLQLLLISANQLKGRLLEQDVLTQLTQLQQLRIDDNLFSGSIATEISLLSSLENLELQDTNLSGTLPTELLLLDNLTSLVVMNTSLTGSIPDGLCNVILSPHETKMFGGNTYAVPTTNLSVCYDTNLCGCTCENCPKGMT</sequence>
<evidence type="ECO:0000256" key="10">
    <source>
        <dbReference type="ARBA" id="ARBA00023180"/>
    </source>
</evidence>
<protein>
    <submittedName>
        <fullName evidence="14">Leucine Rich Repeat</fullName>
    </submittedName>
</protein>
<dbReference type="Gene3D" id="3.80.10.10">
    <property type="entry name" value="Ribonuclease Inhibitor"/>
    <property type="match status" value="3"/>
</dbReference>
<evidence type="ECO:0000256" key="5">
    <source>
        <dbReference type="ARBA" id="ARBA00022729"/>
    </source>
</evidence>
<dbReference type="GO" id="GO:0012505">
    <property type="term" value="C:endomembrane system"/>
    <property type="evidence" value="ECO:0007669"/>
    <property type="project" value="UniProtKB-SubCell"/>
</dbReference>
<proteinExistence type="predicted"/>
<gene>
    <name evidence="14" type="ORF">SEMRO_548_G164420.1</name>
</gene>
<accession>A0A9N8E186</accession>
<evidence type="ECO:0000256" key="6">
    <source>
        <dbReference type="ARBA" id="ARBA00022737"/>
    </source>
</evidence>
<feature type="region of interest" description="Disordered" evidence="12">
    <location>
        <begin position="64"/>
        <end position="90"/>
    </location>
</feature>
<evidence type="ECO:0000256" key="2">
    <source>
        <dbReference type="ARBA" id="ARBA00022475"/>
    </source>
</evidence>
<evidence type="ECO:0000256" key="3">
    <source>
        <dbReference type="ARBA" id="ARBA00022614"/>
    </source>
</evidence>